<dbReference type="EMBL" id="UINC01018028">
    <property type="protein sequence ID" value="SVA75331.1"/>
    <property type="molecule type" value="Genomic_DNA"/>
</dbReference>
<sequence length="296" mass="32453">ICEPVGMEELRWTADDQLAAGLDRPILVVAFRGLFDAAGSATSAVEWLAERLDSVQVGDVDPETFFDFTQERPVVEFDDHDVRRIHWATNRVLAVRTAVDQRDLVLVSGVEPHLRWRTFTEALLEAATRSGSRMVVTLGSMSGMSPHTRPPAVTGSSTNRDLADRLGLDRPSYQGPTGVVGVLHDTLDRAGVPVISLRVSVPYYLPDSPNPKATRALLRRFEQVSGIDTAHADLDGPAAEWQSRVDQAVAGDDEVRAHVRRLESQVDQSEDLMPRGDDLAAELEAFLREQDGPPGS</sequence>
<dbReference type="Pfam" id="PF09754">
    <property type="entry name" value="PAC2"/>
    <property type="match status" value="1"/>
</dbReference>
<gene>
    <name evidence="2" type="ORF">METZ01_LOCUS128185</name>
</gene>
<proteinExistence type="predicted"/>
<organism evidence="2">
    <name type="scientific">marine metagenome</name>
    <dbReference type="NCBI Taxonomy" id="408172"/>
    <lineage>
        <taxon>unclassified sequences</taxon>
        <taxon>metagenomes</taxon>
        <taxon>ecological metagenomes</taxon>
    </lineage>
</organism>
<feature type="region of interest" description="Disordered" evidence="1">
    <location>
        <begin position="140"/>
        <end position="171"/>
    </location>
</feature>
<dbReference type="InterPro" id="IPR019151">
    <property type="entry name" value="Proteasome_assmbl_chaperone_2"/>
</dbReference>
<dbReference type="Gene3D" id="3.40.50.10900">
    <property type="entry name" value="PAC-like subunit"/>
    <property type="match status" value="1"/>
</dbReference>
<feature type="non-terminal residue" evidence="2">
    <location>
        <position position="1"/>
    </location>
</feature>
<dbReference type="PIRSF" id="PIRSF028754">
    <property type="entry name" value="UCP028754"/>
    <property type="match status" value="1"/>
</dbReference>
<name>A0A381YFK8_9ZZZZ</name>
<reference evidence="2" key="1">
    <citation type="submission" date="2018-05" db="EMBL/GenBank/DDBJ databases">
        <authorList>
            <person name="Lanie J.A."/>
            <person name="Ng W.-L."/>
            <person name="Kazmierczak K.M."/>
            <person name="Andrzejewski T.M."/>
            <person name="Davidsen T.M."/>
            <person name="Wayne K.J."/>
            <person name="Tettelin H."/>
            <person name="Glass J.I."/>
            <person name="Rusch D."/>
            <person name="Podicherti R."/>
            <person name="Tsui H.-C.T."/>
            <person name="Winkler M.E."/>
        </authorList>
    </citation>
    <scope>NUCLEOTIDE SEQUENCE</scope>
</reference>
<dbReference type="InterPro" id="IPR038389">
    <property type="entry name" value="PSMG2_sf"/>
</dbReference>
<evidence type="ECO:0008006" key="3">
    <source>
        <dbReference type="Google" id="ProtNLM"/>
    </source>
</evidence>
<protein>
    <recommendedName>
        <fullName evidence="3">PAC2 family protein</fullName>
    </recommendedName>
</protein>
<accession>A0A381YFK8</accession>
<dbReference type="InterPro" id="IPR008492">
    <property type="entry name" value="Rv2714-like"/>
</dbReference>
<dbReference type="SUPFAM" id="SSF159659">
    <property type="entry name" value="Cgl1923-like"/>
    <property type="match status" value="1"/>
</dbReference>
<evidence type="ECO:0000313" key="2">
    <source>
        <dbReference type="EMBL" id="SVA75331.1"/>
    </source>
</evidence>
<dbReference type="AlphaFoldDB" id="A0A381YFK8"/>
<evidence type="ECO:0000256" key="1">
    <source>
        <dbReference type="SAM" id="MobiDB-lite"/>
    </source>
</evidence>